<dbReference type="PANTHER" id="PTHR12064:SF28">
    <property type="entry name" value="METAL TRANSPORTER CNNM1"/>
    <property type="match status" value="1"/>
</dbReference>
<comment type="subcellular location">
    <subcellularLocation>
        <location evidence="1">Cell membrane</location>
        <topology evidence="1">Multi-pass membrane protein</topology>
    </subcellularLocation>
</comment>
<comment type="similarity">
    <text evidence="1">Belongs to the ACDP family.</text>
</comment>
<evidence type="ECO:0000256" key="2">
    <source>
        <dbReference type="SAM" id="MobiDB-lite"/>
    </source>
</evidence>
<proteinExistence type="inferred from homology"/>
<dbReference type="GO" id="GO:0022857">
    <property type="term" value="F:transmembrane transporter activity"/>
    <property type="evidence" value="ECO:0007669"/>
    <property type="project" value="UniProtKB-UniRule"/>
</dbReference>
<feature type="compositionally biased region" description="Polar residues" evidence="2">
    <location>
        <begin position="214"/>
        <end position="223"/>
    </location>
</feature>
<accession>A0A452VCJ1</accession>
<dbReference type="GO" id="GO:0005886">
    <property type="term" value="C:plasma membrane"/>
    <property type="evidence" value="ECO:0007669"/>
    <property type="project" value="UniProtKB-SubCell"/>
</dbReference>
<feature type="region of interest" description="Disordered" evidence="2">
    <location>
        <begin position="305"/>
        <end position="332"/>
    </location>
</feature>
<protein>
    <recommendedName>
        <fullName evidence="1">Metal transporter</fullName>
    </recommendedName>
</protein>
<reference evidence="3" key="1">
    <citation type="submission" date="2019-03" db="UniProtKB">
        <authorList>
            <consortium name="Ensembl"/>
        </authorList>
    </citation>
    <scope>IDENTIFICATION</scope>
</reference>
<feature type="compositionally biased region" description="Polar residues" evidence="2">
    <location>
        <begin position="323"/>
        <end position="332"/>
    </location>
</feature>
<organism evidence="3">
    <name type="scientific">Ursus maritimus</name>
    <name type="common">Polar bear</name>
    <name type="synonym">Thalarctos maritimus</name>
    <dbReference type="NCBI Taxonomy" id="29073"/>
    <lineage>
        <taxon>Eukaryota</taxon>
        <taxon>Metazoa</taxon>
        <taxon>Chordata</taxon>
        <taxon>Craniata</taxon>
        <taxon>Vertebrata</taxon>
        <taxon>Euteleostomi</taxon>
        <taxon>Mammalia</taxon>
        <taxon>Eutheria</taxon>
        <taxon>Laurasiatheria</taxon>
        <taxon>Carnivora</taxon>
        <taxon>Caniformia</taxon>
        <taxon>Ursidae</taxon>
        <taxon>Ursus</taxon>
    </lineage>
</organism>
<name>A0A452VCJ1_URSMA</name>
<comment type="function">
    <text evidence="1">Metal transporter.</text>
</comment>
<evidence type="ECO:0000256" key="1">
    <source>
        <dbReference type="RuleBase" id="RU369091"/>
    </source>
</evidence>
<dbReference type="OMA" id="FAASECC"/>
<dbReference type="GO" id="GO:0010960">
    <property type="term" value="P:magnesium ion homeostasis"/>
    <property type="evidence" value="ECO:0007669"/>
    <property type="project" value="InterPro"/>
</dbReference>
<dbReference type="GeneTree" id="ENSGT00940000157525"/>
<dbReference type="AlphaFoldDB" id="A0A452VCJ1"/>
<dbReference type="Pfam" id="PF25562">
    <property type="entry name" value="CNBH_CNNM2_C"/>
    <property type="match status" value="1"/>
</dbReference>
<sequence length="332" mass="37283">MRVKISPQLLLATHRFMATEVEPFKSLYLSEKILLRLLKHPNVIQELKFDEKNKKAPEHYLYQRNRPVDYFVLLLQGKVEVEVGKEGLRFENGAFTYYGVPAVMTTACSGMPVPSQSSLGKQWDIVEKSICVQVLTPFRDSLYKPFNFLDSSFLLRKMGGRITRQQYQNALTACHMDSSPQSPDMEAFTDGDSTKAPTTRGTPQTPKDDPAVTLLSNRNSLPCSRSDGLRSPGEVVYLRMEEMAFTQEEMTDLEEQSTQQLSLSSAAIPTTAASDSECCNINLDTETSPCSSDFEETVGKKLLRTLSGRRRKRSPDGERASEENSNLMPLIT</sequence>
<dbReference type="PANTHER" id="PTHR12064">
    <property type="entry name" value="METAL TRANSPORTER CNNM"/>
    <property type="match status" value="1"/>
</dbReference>
<feature type="compositionally biased region" description="Polar residues" evidence="2">
    <location>
        <begin position="195"/>
        <end position="205"/>
    </location>
</feature>
<feature type="region of interest" description="Disordered" evidence="2">
    <location>
        <begin position="175"/>
        <end position="227"/>
    </location>
</feature>
<dbReference type="Ensembl" id="ENSUMAT00000037057.1">
    <property type="protein sequence ID" value="ENSUMAP00000031324.1"/>
    <property type="gene ID" value="ENSUMAG00000022637.1"/>
</dbReference>
<dbReference type="InterPro" id="IPR045095">
    <property type="entry name" value="ACDP"/>
</dbReference>
<evidence type="ECO:0000313" key="3">
    <source>
        <dbReference type="Ensembl" id="ENSUMAP00000031324"/>
    </source>
</evidence>